<keyword evidence="1" id="KW-0175">Coiled coil</keyword>
<accession>A0A7J9D615</accession>
<evidence type="ECO:0000259" key="3">
    <source>
        <dbReference type="Pfam" id="PF03732"/>
    </source>
</evidence>
<proteinExistence type="predicted"/>
<dbReference type="AlphaFoldDB" id="A0A7J9D615"/>
<sequence>MLKEEFEQRWARKSLRETLSAVDERVGELEGSMEDVKESLNRVKNRINNWKEQSRDYVKVSFGFTMGKVNELFNSHRDKLSKRNDTLEAIMMSLKEETMVMMMVLNTRIEELEVELALCQAVVREGVSSVALSNEDVLKPKEFVGTRSACDVDNFLWRMENYFHAKGIMNDAVKGQFYLEFSEEEARAKLQGITQRGTVGEYVREFKKLMLQVLAVTEKEALLAFQNGLKSWDHKKDVVNGNSNGNNGGNEKPRVGKKKPNRKRDKLKCFLCNSPHILKKCSKKSALKEKSVGKALGLGSSTRGVKAKECPKKSVIEGDDGIDKKLKKFGSSKGKVEAKRVKKSKKKQVKCFLCRGPHELQNYPKQAVVKGNATFELGESSKGLPPKEELSLLLNLEEKVAMKIVKLGPMRLN</sequence>
<name>A0A7J9D615_GOSGO</name>
<gene>
    <name evidence="4" type="ORF">Gogos_022254</name>
</gene>
<dbReference type="Pfam" id="PF03732">
    <property type="entry name" value="Retrotrans_gag"/>
    <property type="match status" value="1"/>
</dbReference>
<organism evidence="4 5">
    <name type="scientific">Gossypium gossypioides</name>
    <name type="common">Mexican cotton</name>
    <name type="synonym">Selera gossypioides</name>
    <dbReference type="NCBI Taxonomy" id="34282"/>
    <lineage>
        <taxon>Eukaryota</taxon>
        <taxon>Viridiplantae</taxon>
        <taxon>Streptophyta</taxon>
        <taxon>Embryophyta</taxon>
        <taxon>Tracheophyta</taxon>
        <taxon>Spermatophyta</taxon>
        <taxon>Magnoliopsida</taxon>
        <taxon>eudicotyledons</taxon>
        <taxon>Gunneridae</taxon>
        <taxon>Pentapetalae</taxon>
        <taxon>rosids</taxon>
        <taxon>malvids</taxon>
        <taxon>Malvales</taxon>
        <taxon>Malvaceae</taxon>
        <taxon>Malvoideae</taxon>
        <taxon>Gossypium</taxon>
    </lineage>
</organism>
<reference evidence="4 5" key="1">
    <citation type="journal article" date="2019" name="Genome Biol. Evol.">
        <title>Insights into the evolution of the New World diploid cottons (Gossypium, subgenus Houzingenia) based on genome sequencing.</title>
        <authorList>
            <person name="Grover C.E."/>
            <person name="Arick M.A. 2nd"/>
            <person name="Thrash A."/>
            <person name="Conover J.L."/>
            <person name="Sanders W.S."/>
            <person name="Peterson D.G."/>
            <person name="Frelichowski J.E."/>
            <person name="Scheffler J.A."/>
            <person name="Scheffler B.E."/>
            <person name="Wendel J.F."/>
        </authorList>
    </citation>
    <scope>NUCLEOTIDE SEQUENCE [LARGE SCALE GENOMIC DNA]</scope>
    <source>
        <strain evidence="4">5</strain>
        <tissue evidence="4">Leaf</tissue>
    </source>
</reference>
<evidence type="ECO:0000313" key="5">
    <source>
        <dbReference type="Proteomes" id="UP000593579"/>
    </source>
</evidence>
<evidence type="ECO:0000313" key="4">
    <source>
        <dbReference type="EMBL" id="MBA0756177.1"/>
    </source>
</evidence>
<evidence type="ECO:0000256" key="1">
    <source>
        <dbReference type="SAM" id="Coils"/>
    </source>
</evidence>
<feature type="coiled-coil region" evidence="1">
    <location>
        <begin position="26"/>
        <end position="53"/>
    </location>
</feature>
<comment type="caution">
    <text evidence="4">The sequence shown here is derived from an EMBL/GenBank/DDBJ whole genome shotgun (WGS) entry which is preliminary data.</text>
</comment>
<protein>
    <recommendedName>
        <fullName evidence="3">Retrotransposon gag domain-containing protein</fullName>
    </recommendedName>
</protein>
<feature type="region of interest" description="Disordered" evidence="2">
    <location>
        <begin position="236"/>
        <end position="262"/>
    </location>
</feature>
<dbReference type="InterPro" id="IPR005162">
    <property type="entry name" value="Retrotrans_gag_dom"/>
</dbReference>
<evidence type="ECO:0000256" key="2">
    <source>
        <dbReference type="SAM" id="MobiDB-lite"/>
    </source>
</evidence>
<keyword evidence="5" id="KW-1185">Reference proteome</keyword>
<feature type="domain" description="Retrotransposon gag" evidence="3">
    <location>
        <begin position="170"/>
        <end position="230"/>
    </location>
</feature>
<dbReference type="Proteomes" id="UP000593579">
    <property type="component" value="Unassembled WGS sequence"/>
</dbReference>
<dbReference type="OrthoDB" id="996639at2759"/>
<dbReference type="EMBL" id="JABEZY010273585">
    <property type="protein sequence ID" value="MBA0756177.1"/>
    <property type="molecule type" value="Genomic_DNA"/>
</dbReference>